<dbReference type="PANTHER" id="PTHR30503:SF3">
    <property type="entry name" value="INNER MEMBRANE PROTEIN YEDI"/>
    <property type="match status" value="1"/>
</dbReference>
<keyword evidence="3" id="KW-1185">Reference proteome</keyword>
<keyword evidence="1" id="KW-0812">Transmembrane</keyword>
<name>A0ABT0BB36_9SPHN</name>
<keyword evidence="1" id="KW-0472">Membrane</keyword>
<sequence length="318" mass="32427">MPSGLVALLDDVSVIARAAAASVDDVGAGVAKAGSKAAGVVIDDAAVTPGYVTGFTPDRELPMIWRITKGSIFNKLVILLPIALVLSAFLPQAITPILMAGGLFLSFEGAEKVLEKLGGEKHGATLEDEITDPVAFEKARTSGAIRTDLILSAEIMAIALAEVSDASLVTRAVTLAIVGLVITLCVYGAVALIVKMDDVGLHLARKPSRAAQGVGRLLLKAMPVVLQLLGTVGMFAMLWVGGGIILHGLEELGVPAPAHTAHAVQHWVAQASGALGPVTGWIAYAAASAVLGVVLGMVIALALHFVAKARGKGGAAAH</sequence>
<dbReference type="PANTHER" id="PTHR30503">
    <property type="entry name" value="INNER MEMBRANE PROTEIN YEDI"/>
    <property type="match status" value="1"/>
</dbReference>
<dbReference type="EMBL" id="JALHLF010000010">
    <property type="protein sequence ID" value="MCJ2182058.1"/>
    <property type="molecule type" value="Genomic_DNA"/>
</dbReference>
<comment type="caution">
    <text evidence="2">The sequence shown here is derived from an EMBL/GenBank/DDBJ whole genome shotgun (WGS) entry which is preliminary data.</text>
</comment>
<gene>
    <name evidence="2" type="ORF">MTR62_04980</name>
</gene>
<reference evidence="2" key="1">
    <citation type="submission" date="2022-03" db="EMBL/GenBank/DDBJ databases">
        <title>Identification of a novel bacterium isolated from mangrove sediments.</title>
        <authorList>
            <person name="Pan X."/>
        </authorList>
    </citation>
    <scope>NUCLEOTIDE SEQUENCE</scope>
    <source>
        <strain evidence="2">B1949</strain>
    </source>
</reference>
<dbReference type="Pfam" id="PF05661">
    <property type="entry name" value="DUF808"/>
    <property type="match status" value="1"/>
</dbReference>
<dbReference type="InterPro" id="IPR008526">
    <property type="entry name" value="YedI"/>
</dbReference>
<feature type="transmembrane region" description="Helical" evidence="1">
    <location>
        <begin position="217"/>
        <end position="240"/>
    </location>
</feature>
<evidence type="ECO:0000313" key="3">
    <source>
        <dbReference type="Proteomes" id="UP001162881"/>
    </source>
</evidence>
<dbReference type="PIRSF" id="PIRSF016660">
    <property type="entry name" value="YedI"/>
    <property type="match status" value="1"/>
</dbReference>
<evidence type="ECO:0000313" key="2">
    <source>
        <dbReference type="EMBL" id="MCJ2182058.1"/>
    </source>
</evidence>
<evidence type="ECO:0000256" key="1">
    <source>
        <dbReference type="SAM" id="Phobius"/>
    </source>
</evidence>
<accession>A0ABT0BB36</accession>
<dbReference type="RefSeq" id="WP_244017583.1">
    <property type="nucleotide sequence ID" value="NZ_JALHLF010000010.1"/>
</dbReference>
<feature type="transmembrane region" description="Helical" evidence="1">
    <location>
        <begin position="76"/>
        <end position="107"/>
    </location>
</feature>
<feature type="transmembrane region" description="Helical" evidence="1">
    <location>
        <begin position="172"/>
        <end position="196"/>
    </location>
</feature>
<feature type="transmembrane region" description="Helical" evidence="1">
    <location>
        <begin position="281"/>
        <end position="303"/>
    </location>
</feature>
<dbReference type="Proteomes" id="UP001162881">
    <property type="component" value="Unassembled WGS sequence"/>
</dbReference>
<proteinExistence type="predicted"/>
<organism evidence="2 3">
    <name type="scientific">Novosphingobium organovorum</name>
    <dbReference type="NCBI Taxonomy" id="2930092"/>
    <lineage>
        <taxon>Bacteria</taxon>
        <taxon>Pseudomonadati</taxon>
        <taxon>Pseudomonadota</taxon>
        <taxon>Alphaproteobacteria</taxon>
        <taxon>Sphingomonadales</taxon>
        <taxon>Sphingomonadaceae</taxon>
        <taxon>Novosphingobium</taxon>
    </lineage>
</organism>
<protein>
    <submittedName>
        <fullName evidence="2">DUF808 domain-containing protein</fullName>
    </submittedName>
</protein>
<keyword evidence="1" id="KW-1133">Transmembrane helix</keyword>